<dbReference type="PANTHER" id="PTHR42852:SF6">
    <property type="entry name" value="THIOL:DISULFIDE INTERCHANGE PROTEIN DSBE"/>
    <property type="match status" value="1"/>
</dbReference>
<feature type="domain" description="Thioredoxin" evidence="5">
    <location>
        <begin position="46"/>
        <end position="191"/>
    </location>
</feature>
<dbReference type="PROSITE" id="PS51352">
    <property type="entry name" value="THIOREDOXIN_2"/>
    <property type="match status" value="1"/>
</dbReference>
<protein>
    <submittedName>
        <fullName evidence="6">Thiol-disulfide oxidoreductase ResA</fullName>
    </submittedName>
</protein>
<dbReference type="GO" id="GO:0017004">
    <property type="term" value="P:cytochrome complex assembly"/>
    <property type="evidence" value="ECO:0007669"/>
    <property type="project" value="UniProtKB-KW"/>
</dbReference>
<dbReference type="EMBL" id="OU015584">
    <property type="protein sequence ID" value="CAG5087023.1"/>
    <property type="molecule type" value="Genomic_DNA"/>
</dbReference>
<gene>
    <name evidence="6" type="primary">resA_9</name>
    <name evidence="6" type="ORF">CRYO30217_03369</name>
</gene>
<dbReference type="GO" id="GO:0030313">
    <property type="term" value="C:cell envelope"/>
    <property type="evidence" value="ECO:0007669"/>
    <property type="project" value="UniProtKB-SubCell"/>
</dbReference>
<dbReference type="InterPro" id="IPR017937">
    <property type="entry name" value="Thioredoxin_CS"/>
</dbReference>
<dbReference type="InterPro" id="IPR013766">
    <property type="entry name" value="Thioredoxin_domain"/>
</dbReference>
<evidence type="ECO:0000256" key="1">
    <source>
        <dbReference type="ARBA" id="ARBA00004196"/>
    </source>
</evidence>
<keyword evidence="4" id="KW-0676">Redox-active center</keyword>
<organism evidence="6 7">
    <name type="scientific">Parvicella tangerina</name>
    <dbReference type="NCBI Taxonomy" id="2829795"/>
    <lineage>
        <taxon>Bacteria</taxon>
        <taxon>Pseudomonadati</taxon>
        <taxon>Bacteroidota</taxon>
        <taxon>Flavobacteriia</taxon>
        <taxon>Flavobacteriales</taxon>
        <taxon>Parvicellaceae</taxon>
        <taxon>Parvicella</taxon>
    </lineage>
</organism>
<dbReference type="PROSITE" id="PS00194">
    <property type="entry name" value="THIOREDOXIN_1"/>
    <property type="match status" value="1"/>
</dbReference>
<evidence type="ECO:0000256" key="4">
    <source>
        <dbReference type="ARBA" id="ARBA00023284"/>
    </source>
</evidence>
<dbReference type="InterPro" id="IPR050553">
    <property type="entry name" value="Thioredoxin_ResA/DsbE_sf"/>
</dbReference>
<dbReference type="InterPro" id="IPR036249">
    <property type="entry name" value="Thioredoxin-like_sf"/>
</dbReference>
<name>A0A916NDN0_9FLAO</name>
<evidence type="ECO:0000256" key="3">
    <source>
        <dbReference type="ARBA" id="ARBA00023157"/>
    </source>
</evidence>
<dbReference type="Gene3D" id="3.40.30.10">
    <property type="entry name" value="Glutaredoxin"/>
    <property type="match status" value="1"/>
</dbReference>
<reference evidence="6" key="1">
    <citation type="submission" date="2021-04" db="EMBL/GenBank/DDBJ databases">
        <authorList>
            <person name="Rodrigo-Torres L."/>
            <person name="Arahal R. D."/>
            <person name="Lucena T."/>
        </authorList>
    </citation>
    <scope>NUCLEOTIDE SEQUENCE</scope>
    <source>
        <strain evidence="6">AS29M-1</strain>
    </source>
</reference>
<proteinExistence type="predicted"/>
<evidence type="ECO:0000313" key="7">
    <source>
        <dbReference type="Proteomes" id="UP000683507"/>
    </source>
</evidence>
<dbReference type="InterPro" id="IPR013740">
    <property type="entry name" value="Redoxin"/>
</dbReference>
<dbReference type="AlphaFoldDB" id="A0A916NDN0"/>
<keyword evidence="2" id="KW-0201">Cytochrome c-type biogenesis</keyword>
<dbReference type="KEGG" id="ptan:CRYO30217_03369"/>
<dbReference type="Pfam" id="PF08534">
    <property type="entry name" value="Redoxin"/>
    <property type="match status" value="1"/>
</dbReference>
<dbReference type="PANTHER" id="PTHR42852">
    <property type="entry name" value="THIOL:DISULFIDE INTERCHANGE PROTEIN DSBE"/>
    <property type="match status" value="1"/>
</dbReference>
<sequence>MRKIKLFIIPLFSILILTSSFHWPPEKQFWSIKAWLKSIQGTQVGINVGDIAPDIKMGGIDGKELSLYDLRGKVVLIDFWASWCGPCRYENPNVVEAYDKYHSEKFRNGKGFEVFSVSLDAYKSAWTNAVKKDNLKWKYHVCDFKKWSNEAAKLYKINSIPTNVLVDGNGVIIAKNLRGIELHKALDKILE</sequence>
<evidence type="ECO:0000256" key="2">
    <source>
        <dbReference type="ARBA" id="ARBA00022748"/>
    </source>
</evidence>
<dbReference type="CDD" id="cd02966">
    <property type="entry name" value="TlpA_like_family"/>
    <property type="match status" value="1"/>
</dbReference>
<dbReference type="Proteomes" id="UP000683507">
    <property type="component" value="Chromosome"/>
</dbReference>
<keyword evidence="3" id="KW-1015">Disulfide bond</keyword>
<accession>A0A916NDN0</accession>
<keyword evidence="7" id="KW-1185">Reference proteome</keyword>
<dbReference type="RefSeq" id="WP_258543548.1">
    <property type="nucleotide sequence ID" value="NZ_OU015584.1"/>
</dbReference>
<evidence type="ECO:0000259" key="5">
    <source>
        <dbReference type="PROSITE" id="PS51352"/>
    </source>
</evidence>
<evidence type="ECO:0000313" key="6">
    <source>
        <dbReference type="EMBL" id="CAG5087023.1"/>
    </source>
</evidence>
<dbReference type="SUPFAM" id="SSF52833">
    <property type="entry name" value="Thioredoxin-like"/>
    <property type="match status" value="1"/>
</dbReference>
<comment type="subcellular location">
    <subcellularLocation>
        <location evidence="1">Cell envelope</location>
    </subcellularLocation>
</comment>